<feature type="compositionally biased region" description="Basic residues" evidence="1">
    <location>
        <begin position="100"/>
        <end position="112"/>
    </location>
</feature>
<dbReference type="EMBL" id="JBHTAS010000001">
    <property type="protein sequence ID" value="MFC7141218.1"/>
    <property type="molecule type" value="Genomic_DNA"/>
</dbReference>
<evidence type="ECO:0000256" key="2">
    <source>
        <dbReference type="SAM" id="Phobius"/>
    </source>
</evidence>
<feature type="region of interest" description="Disordered" evidence="1">
    <location>
        <begin position="100"/>
        <end position="140"/>
    </location>
</feature>
<feature type="transmembrane region" description="Helical" evidence="2">
    <location>
        <begin position="43"/>
        <end position="63"/>
    </location>
</feature>
<keyword evidence="2" id="KW-1133">Transmembrane helix</keyword>
<organism evidence="3 4">
    <name type="scientific">Halosimplex aquaticum</name>
    <dbReference type="NCBI Taxonomy" id="3026162"/>
    <lineage>
        <taxon>Archaea</taxon>
        <taxon>Methanobacteriati</taxon>
        <taxon>Methanobacteriota</taxon>
        <taxon>Stenosarchaea group</taxon>
        <taxon>Halobacteria</taxon>
        <taxon>Halobacteriales</taxon>
        <taxon>Haloarculaceae</taxon>
        <taxon>Halosimplex</taxon>
    </lineage>
</organism>
<gene>
    <name evidence="3" type="ORF">ACFQMA_15440</name>
</gene>
<comment type="caution">
    <text evidence="3">The sequence shown here is derived from an EMBL/GenBank/DDBJ whole genome shotgun (WGS) entry which is preliminary data.</text>
</comment>
<keyword evidence="2" id="KW-0472">Membrane</keyword>
<feature type="compositionally biased region" description="Low complexity" evidence="1">
    <location>
        <begin position="116"/>
        <end position="140"/>
    </location>
</feature>
<dbReference type="RefSeq" id="WP_274322306.1">
    <property type="nucleotide sequence ID" value="NZ_CP118158.1"/>
</dbReference>
<name>A0ABD5Y1E4_9EURY</name>
<reference evidence="3 4" key="1">
    <citation type="journal article" date="2019" name="Int. J. Syst. Evol. Microbiol.">
        <title>The Global Catalogue of Microorganisms (GCM) 10K type strain sequencing project: providing services to taxonomists for standard genome sequencing and annotation.</title>
        <authorList>
            <consortium name="The Broad Institute Genomics Platform"/>
            <consortium name="The Broad Institute Genome Sequencing Center for Infectious Disease"/>
            <person name="Wu L."/>
            <person name="Ma J."/>
        </authorList>
    </citation>
    <scope>NUCLEOTIDE SEQUENCE [LARGE SCALE GENOMIC DNA]</scope>
    <source>
        <strain evidence="3 4">XZYJT29</strain>
    </source>
</reference>
<evidence type="ECO:0000256" key="1">
    <source>
        <dbReference type="SAM" id="MobiDB-lite"/>
    </source>
</evidence>
<dbReference type="AlphaFoldDB" id="A0ABD5Y1E4"/>
<dbReference type="GeneID" id="78821527"/>
<evidence type="ECO:0000313" key="4">
    <source>
        <dbReference type="Proteomes" id="UP001596432"/>
    </source>
</evidence>
<proteinExistence type="predicted"/>
<dbReference type="Proteomes" id="UP001596432">
    <property type="component" value="Unassembled WGS sequence"/>
</dbReference>
<accession>A0ABD5Y1E4</accession>
<evidence type="ECO:0000313" key="3">
    <source>
        <dbReference type="EMBL" id="MFC7141218.1"/>
    </source>
</evidence>
<keyword evidence="2" id="KW-0812">Transmembrane</keyword>
<keyword evidence="4" id="KW-1185">Reference proteome</keyword>
<feature type="transmembrane region" description="Helical" evidence="2">
    <location>
        <begin position="21"/>
        <end position="37"/>
    </location>
</feature>
<protein>
    <submittedName>
        <fullName evidence="3">Uncharacterized protein</fullName>
    </submittedName>
</protein>
<sequence length="140" mass="14962">MRPRRRTRASRASEERAHVRVLLALGVAVFVTHWLYLPPGWLWALVPYLVAGGLGLLAAGAGYRGFGPAAGAIATSAPGLALALRSEYWAFHTGCFPRRAGRRRACSRRRTRRDSSPNSCSPRSRSSSSSAGSATPSVAA</sequence>